<reference evidence="2 3" key="1">
    <citation type="journal article" date="2012" name="Genome Biol.">
        <title>Sequencing three crocodilian genomes to illuminate the evolution of archosaurs and amniotes.</title>
        <authorList>
            <person name="St John J.A."/>
            <person name="Braun E.L."/>
            <person name="Isberg S.R."/>
            <person name="Miles L.G."/>
            <person name="Chong A.Y."/>
            <person name="Gongora J."/>
            <person name="Dalzell P."/>
            <person name="Moran C."/>
            <person name="Bed'hom B."/>
            <person name="Abzhanov A."/>
            <person name="Burgess S.C."/>
            <person name="Cooksey A.M."/>
            <person name="Castoe T.A."/>
            <person name="Crawford N.G."/>
            <person name="Densmore L.D."/>
            <person name="Drew J.C."/>
            <person name="Edwards S.V."/>
            <person name="Faircloth B.C."/>
            <person name="Fujita M.K."/>
            <person name="Greenwold M.J."/>
            <person name="Hoffmann F.G."/>
            <person name="Howard J.M."/>
            <person name="Iguchi T."/>
            <person name="Janes D.E."/>
            <person name="Khan S.Y."/>
            <person name="Kohno S."/>
            <person name="de Koning A.J."/>
            <person name="Lance S.L."/>
            <person name="McCarthy F.M."/>
            <person name="McCormack J.E."/>
            <person name="Merchant M.E."/>
            <person name="Peterson D.G."/>
            <person name="Pollock D.D."/>
            <person name="Pourmand N."/>
            <person name="Raney B.J."/>
            <person name="Roessler K.A."/>
            <person name="Sanford J.R."/>
            <person name="Sawyer R.H."/>
            <person name="Schmidt C.J."/>
            <person name="Triplett E.W."/>
            <person name="Tuberville T.D."/>
            <person name="Venegas-Anaya M."/>
            <person name="Howard J.T."/>
            <person name="Jarvis E.D."/>
            <person name="Guillette L.J.Jr."/>
            <person name="Glenn T.C."/>
            <person name="Green R.E."/>
            <person name="Ray D.A."/>
        </authorList>
    </citation>
    <scope>NUCLEOTIDE SEQUENCE [LARGE SCALE GENOMIC DNA]</scope>
    <source>
        <strain evidence="2">KSC_2009_1</strain>
    </source>
</reference>
<keyword evidence="3" id="KW-1185">Reference proteome</keyword>
<name>A0A151NYU3_ALLMI</name>
<feature type="region of interest" description="Disordered" evidence="1">
    <location>
        <begin position="76"/>
        <end position="116"/>
    </location>
</feature>
<proteinExistence type="predicted"/>
<dbReference type="AlphaFoldDB" id="A0A151NYU3"/>
<feature type="region of interest" description="Disordered" evidence="1">
    <location>
        <begin position="46"/>
        <end position="65"/>
    </location>
</feature>
<feature type="compositionally biased region" description="Basic and acidic residues" evidence="1">
    <location>
        <begin position="46"/>
        <end position="55"/>
    </location>
</feature>
<gene>
    <name evidence="2" type="ORF">Y1Q_0004512</name>
</gene>
<dbReference type="Proteomes" id="UP000050525">
    <property type="component" value="Unassembled WGS sequence"/>
</dbReference>
<protein>
    <submittedName>
        <fullName evidence="2">Uncharacterized protein</fullName>
    </submittedName>
</protein>
<evidence type="ECO:0000313" key="3">
    <source>
        <dbReference type="Proteomes" id="UP000050525"/>
    </source>
</evidence>
<comment type="caution">
    <text evidence="2">The sequence shown here is derived from an EMBL/GenBank/DDBJ whole genome shotgun (WGS) entry which is preliminary data.</text>
</comment>
<dbReference type="EMBL" id="AKHW03001603">
    <property type="protein sequence ID" value="KYO41820.1"/>
    <property type="molecule type" value="Genomic_DNA"/>
</dbReference>
<evidence type="ECO:0000313" key="2">
    <source>
        <dbReference type="EMBL" id="KYO41820.1"/>
    </source>
</evidence>
<evidence type="ECO:0000256" key="1">
    <source>
        <dbReference type="SAM" id="MobiDB-lite"/>
    </source>
</evidence>
<accession>A0A151NYU3</accession>
<sequence length="116" mass="12316">MGPRGSQACCGYRALALWCPRHLDSILLGALESGIFPPCPLVKDSQKRLGDRKQSGGEPAPWCPKSFSLYDPQALAKPEPLAPGKAPPAICSESSGMNKAGHRVEVETSGNGQIHH</sequence>
<organism evidence="2 3">
    <name type="scientific">Alligator mississippiensis</name>
    <name type="common">American alligator</name>
    <dbReference type="NCBI Taxonomy" id="8496"/>
    <lineage>
        <taxon>Eukaryota</taxon>
        <taxon>Metazoa</taxon>
        <taxon>Chordata</taxon>
        <taxon>Craniata</taxon>
        <taxon>Vertebrata</taxon>
        <taxon>Euteleostomi</taxon>
        <taxon>Archelosauria</taxon>
        <taxon>Archosauria</taxon>
        <taxon>Crocodylia</taxon>
        <taxon>Alligatoridae</taxon>
        <taxon>Alligatorinae</taxon>
        <taxon>Alligator</taxon>
    </lineage>
</organism>